<dbReference type="Proteomes" id="UP000422736">
    <property type="component" value="Chromosome 2"/>
</dbReference>
<dbReference type="NCBIfam" id="TIGR00165">
    <property type="entry name" value="S18"/>
    <property type="match status" value="1"/>
</dbReference>
<dbReference type="InterPro" id="IPR001648">
    <property type="entry name" value="Ribosomal_bS18"/>
</dbReference>
<name>A0ABX6EUZ4_KLUMA</name>
<evidence type="ECO:0000256" key="3">
    <source>
        <dbReference type="ARBA" id="ARBA00023274"/>
    </source>
</evidence>
<dbReference type="Gene3D" id="4.10.640.10">
    <property type="entry name" value="Ribosomal protein S18"/>
    <property type="match status" value="1"/>
</dbReference>
<dbReference type="InterPro" id="IPR036870">
    <property type="entry name" value="Ribosomal_bS18_sf"/>
</dbReference>
<evidence type="ECO:0000256" key="5">
    <source>
        <dbReference type="RuleBase" id="RU003910"/>
    </source>
</evidence>
<keyword evidence="7" id="KW-1185">Reference proteome</keyword>
<proteinExistence type="inferred from homology"/>
<organism evidence="6 7">
    <name type="scientific">Kluyveromyces marxianus</name>
    <name type="common">Yeast</name>
    <name type="synonym">Candida kefyr</name>
    <dbReference type="NCBI Taxonomy" id="4911"/>
    <lineage>
        <taxon>Eukaryota</taxon>
        <taxon>Fungi</taxon>
        <taxon>Dikarya</taxon>
        <taxon>Ascomycota</taxon>
        <taxon>Saccharomycotina</taxon>
        <taxon>Saccharomycetes</taxon>
        <taxon>Saccharomycetales</taxon>
        <taxon>Saccharomycetaceae</taxon>
        <taxon>Kluyveromyces</taxon>
    </lineage>
</organism>
<evidence type="ECO:0000313" key="6">
    <source>
        <dbReference type="EMBL" id="QGN14699.1"/>
    </source>
</evidence>
<accession>A0ABX6EUZ4</accession>
<reference evidence="6 7" key="1">
    <citation type="submission" date="2016-03" db="EMBL/GenBank/DDBJ databases">
        <title>How can Kluyveromyces marxianus grow so fast - potential evolutionary course in Saccharomyces Complex revealed by comparative genomics.</title>
        <authorList>
            <person name="Mo W."/>
            <person name="Lu W."/>
            <person name="Yang X."/>
            <person name="Qi J."/>
            <person name="Lv H."/>
        </authorList>
    </citation>
    <scope>NUCLEOTIDE SEQUENCE [LARGE SCALE GENOMIC DNA]</scope>
    <source>
        <strain evidence="6 7">FIM1</strain>
    </source>
</reference>
<dbReference type="PANTHER" id="PTHR13479">
    <property type="entry name" value="30S RIBOSOMAL PROTEIN S18"/>
    <property type="match status" value="1"/>
</dbReference>
<keyword evidence="3 5" id="KW-0687">Ribonucleoprotein</keyword>
<dbReference type="Pfam" id="PF01084">
    <property type="entry name" value="Ribosomal_S18"/>
    <property type="match status" value="1"/>
</dbReference>
<dbReference type="EMBL" id="CP015055">
    <property type="protein sequence ID" value="QGN14699.1"/>
    <property type="molecule type" value="Genomic_DNA"/>
</dbReference>
<dbReference type="PANTHER" id="PTHR13479:SF40">
    <property type="entry name" value="SMALL RIBOSOMAL SUBUNIT PROTEIN BS18M"/>
    <property type="match status" value="1"/>
</dbReference>
<gene>
    <name evidence="6" type="primary">RSM18</name>
    <name evidence="6" type="ORF">FIM1_1366</name>
</gene>
<dbReference type="PRINTS" id="PR00974">
    <property type="entry name" value="RIBOSOMALS18"/>
</dbReference>
<keyword evidence="2 5" id="KW-0689">Ribosomal protein</keyword>
<protein>
    <recommendedName>
        <fullName evidence="4">Small ribosomal subunit protein bS18m</fullName>
    </recommendedName>
</protein>
<evidence type="ECO:0000313" key="7">
    <source>
        <dbReference type="Proteomes" id="UP000422736"/>
    </source>
</evidence>
<sequence>MFSRSSVGLRLFSSTRRMANSIDQKLLKDGMNGSKTPTVKKLEGKLIRNFQPGSVYNPFDFSLERIRLDKKYGVRPGSYDPFDRLKINPLDLYTNPEFLSKFVSSTGKILHRDVTGLSAKNQRRLAKAIRRCQAIGLMSKVHKDVSMLPQRTMTKN</sequence>
<evidence type="ECO:0000256" key="1">
    <source>
        <dbReference type="ARBA" id="ARBA00005589"/>
    </source>
</evidence>
<evidence type="ECO:0000256" key="4">
    <source>
        <dbReference type="ARBA" id="ARBA00035264"/>
    </source>
</evidence>
<evidence type="ECO:0000256" key="2">
    <source>
        <dbReference type="ARBA" id="ARBA00022980"/>
    </source>
</evidence>
<dbReference type="SUPFAM" id="SSF46911">
    <property type="entry name" value="Ribosomal protein S18"/>
    <property type="match status" value="1"/>
</dbReference>
<comment type="similarity">
    <text evidence="1 5">Belongs to the bacterial ribosomal protein bS18 family.</text>
</comment>